<keyword evidence="15" id="KW-1185">Reference proteome</keyword>
<keyword evidence="3 10" id="KW-0813">Transport</keyword>
<dbReference type="Pfam" id="PF00344">
    <property type="entry name" value="SecY"/>
    <property type="match status" value="1"/>
</dbReference>
<feature type="transmembrane region" description="Helical" evidence="10">
    <location>
        <begin position="306"/>
        <end position="324"/>
    </location>
</feature>
<feature type="transmembrane region" description="Helical" evidence="10">
    <location>
        <begin position="364"/>
        <end position="385"/>
    </location>
</feature>
<dbReference type="InterPro" id="IPR023201">
    <property type="entry name" value="SecY_dom_sf"/>
</dbReference>
<dbReference type="AlphaFoldDB" id="A0A1J0GLV1"/>
<feature type="transmembrane region" description="Helical" evidence="10">
    <location>
        <begin position="210"/>
        <end position="229"/>
    </location>
</feature>
<dbReference type="PROSITE" id="PS00756">
    <property type="entry name" value="SECY_2"/>
    <property type="match status" value="1"/>
</dbReference>
<feature type="transmembrane region" description="Helical" evidence="10">
    <location>
        <begin position="391"/>
        <end position="409"/>
    </location>
</feature>
<protein>
    <recommendedName>
        <fullName evidence="9 10">Protein translocase subunit SecY</fullName>
    </recommendedName>
</protein>
<dbReference type="KEGG" id="ceu:A7L45_20810"/>
<organism evidence="14 15">
    <name type="scientific">Clostridium estertheticum subsp. estertheticum</name>
    <dbReference type="NCBI Taxonomy" id="1552"/>
    <lineage>
        <taxon>Bacteria</taxon>
        <taxon>Bacillati</taxon>
        <taxon>Bacillota</taxon>
        <taxon>Clostridia</taxon>
        <taxon>Eubacteriales</taxon>
        <taxon>Clostridiaceae</taxon>
        <taxon>Clostridium</taxon>
    </lineage>
</organism>
<dbReference type="OrthoDB" id="9809248at2"/>
<dbReference type="PROSITE" id="PS00755">
    <property type="entry name" value="SECY_1"/>
    <property type="match status" value="1"/>
</dbReference>
<dbReference type="STRING" id="1552.A7L45_20810"/>
<evidence type="ECO:0000313" key="14">
    <source>
        <dbReference type="EMBL" id="APC42325.1"/>
    </source>
</evidence>
<evidence type="ECO:0000313" key="15">
    <source>
        <dbReference type="Proteomes" id="UP000182569"/>
    </source>
</evidence>
<evidence type="ECO:0000256" key="6">
    <source>
        <dbReference type="ARBA" id="ARBA00022989"/>
    </source>
</evidence>
<evidence type="ECO:0000256" key="4">
    <source>
        <dbReference type="ARBA" id="ARBA00022692"/>
    </source>
</evidence>
<proteinExistence type="inferred from homology"/>
<feature type="transmembrane region" description="Helical" evidence="10">
    <location>
        <begin position="172"/>
        <end position="190"/>
    </location>
</feature>
<comment type="function">
    <text evidence="10 11">The central subunit of the protein translocation channel SecYEG. Consists of two halves formed by TMs 1-5 and 6-10. These two domains form a lateral gate at the front which open onto the bilayer between TMs 2 and 7, and are clamped together by SecE at the back. The channel is closed by both a pore ring composed of hydrophobic SecY resides and a short helix (helix 2A) on the extracellular side of the membrane which forms a plug. The plug probably moves laterally to allow the channel to open. The ring and the pore may move independently.</text>
</comment>
<gene>
    <name evidence="10" type="primary">secY</name>
    <name evidence="14" type="ORF">A7L45_20810</name>
</gene>
<dbReference type="Proteomes" id="UP000182569">
    <property type="component" value="Chromosome"/>
</dbReference>
<feature type="transmembrane region" description="Helical" evidence="10">
    <location>
        <begin position="69"/>
        <end position="93"/>
    </location>
</feature>
<evidence type="ECO:0000256" key="13">
    <source>
        <dbReference type="RuleBase" id="RU004349"/>
    </source>
</evidence>
<evidence type="ECO:0000256" key="9">
    <source>
        <dbReference type="ARBA" id="ARBA00039733"/>
    </source>
</evidence>
<comment type="subcellular location">
    <subcellularLocation>
        <location evidence="10">Cell membrane</location>
        <topology evidence="10">Multi-pass membrane protein</topology>
    </subcellularLocation>
    <subcellularLocation>
        <location evidence="1 12">Membrane</location>
        <topology evidence="1 12">Multi-pass membrane protein</topology>
    </subcellularLocation>
</comment>
<name>A0A1J0GLV1_9CLOT</name>
<keyword evidence="4 10" id="KW-0812">Transmembrane</keyword>
<dbReference type="GO" id="GO:0043952">
    <property type="term" value="P:protein transport by the Sec complex"/>
    <property type="evidence" value="ECO:0007669"/>
    <property type="project" value="UniProtKB-UniRule"/>
</dbReference>
<sequence>MLSTIRNAWKIPDLKKRMIFTLLMVVIIRVGIFIPVPGVDASKLASLTSNGGTLLSFYNMLSGGAFGKFSIFAMGVGPYINASIIMQLLVIAIPSLEQLSKEGLEGRKKIQDYTRYASIVLGVLQAFGLYAAIAGTGAFSDTSSLTIFLVVLTMTTASTFLVWIGEQITGKGIGNGISLIIFINIISGLPDLAYKIAGLQKAGTVSFVEVILFVVIAVALLIAVVIASLSERRIPVQYAGKAVGNKVFKGQSTHIPIGVNASGVIGIIFAMSVMMFPATIAQVKPTSSIAKFITGSRWSVFEANTWKYALVYFVLIVFFTWFYTQVTFKPDEMAENMHKSSGFIPGIRPGENTATYIDSVLTKISILGGVFAGVIALFPIITEGFTQFKGIYFGGTMLLIMVNVGLETLRQLESQLVMRHYKGFLK</sequence>
<evidence type="ECO:0000256" key="1">
    <source>
        <dbReference type="ARBA" id="ARBA00004141"/>
    </source>
</evidence>
<feature type="transmembrane region" description="Helical" evidence="10">
    <location>
        <begin position="20"/>
        <end position="39"/>
    </location>
</feature>
<keyword evidence="7 10" id="KW-0811">Translocation</keyword>
<evidence type="ECO:0000256" key="7">
    <source>
        <dbReference type="ARBA" id="ARBA00023010"/>
    </source>
</evidence>
<evidence type="ECO:0000256" key="10">
    <source>
        <dbReference type="HAMAP-Rule" id="MF_01465"/>
    </source>
</evidence>
<comment type="similarity">
    <text evidence="2 10 13">Belongs to the SecY/SEC61-alpha family.</text>
</comment>
<dbReference type="NCBIfam" id="TIGR00967">
    <property type="entry name" value="3a0501s007"/>
    <property type="match status" value="1"/>
</dbReference>
<dbReference type="PIRSF" id="PIRSF004557">
    <property type="entry name" value="SecY"/>
    <property type="match status" value="1"/>
</dbReference>
<evidence type="ECO:0000256" key="8">
    <source>
        <dbReference type="ARBA" id="ARBA00023136"/>
    </source>
</evidence>
<dbReference type="GO" id="GO:0006605">
    <property type="term" value="P:protein targeting"/>
    <property type="evidence" value="ECO:0007669"/>
    <property type="project" value="UniProtKB-UniRule"/>
</dbReference>
<dbReference type="InterPro" id="IPR030659">
    <property type="entry name" value="SecY_CS"/>
</dbReference>
<feature type="transmembrane region" description="Helical" evidence="10">
    <location>
        <begin position="113"/>
        <end position="133"/>
    </location>
</feature>
<keyword evidence="5 10" id="KW-0653">Protein transport</keyword>
<dbReference type="PANTHER" id="PTHR10906">
    <property type="entry name" value="SECY/SEC61-ALPHA FAMILY MEMBER"/>
    <property type="match status" value="1"/>
</dbReference>
<dbReference type="HAMAP" id="MF_01465">
    <property type="entry name" value="SecY"/>
    <property type="match status" value="1"/>
</dbReference>
<dbReference type="InterPro" id="IPR026593">
    <property type="entry name" value="SecY"/>
</dbReference>
<dbReference type="EMBL" id="CP015756">
    <property type="protein sequence ID" value="APC42325.1"/>
    <property type="molecule type" value="Genomic_DNA"/>
</dbReference>
<keyword evidence="6 10" id="KW-1133">Transmembrane helix</keyword>
<reference evidence="15" key="1">
    <citation type="journal article" date="2016" name="Front. Microbiol.">
        <title>Complete Genome Sequence of Clostridium estertheticum DSM 8809, a Microbe Identified in Spoiled Vacuum Packed Beef.</title>
        <authorList>
            <person name="Yu Z."/>
            <person name="Gunn L."/>
            <person name="Brennan E."/>
            <person name="Reid R."/>
            <person name="Wall P.G."/>
            <person name="Gaora O.P."/>
            <person name="Hurley D."/>
            <person name="Bolton D."/>
            <person name="Fanning S."/>
        </authorList>
    </citation>
    <scope>NUCLEOTIDE SEQUENCE [LARGE SCALE GENOMIC DNA]</scope>
    <source>
        <strain evidence="15">DSM 8809</strain>
    </source>
</reference>
<accession>A0A1J0GLV1</accession>
<comment type="subunit">
    <text evidence="10">Component of the Sec protein translocase complex. Heterotrimer consisting of SecY, SecE and SecG subunits. The heterotrimers can form oligomers, although 1 heterotrimer is thought to be able to translocate proteins. Interacts with the ribosome. Interacts with SecDF, and other proteins may be involved. Interacts with SecA.</text>
</comment>
<keyword evidence="8 10" id="KW-0472">Membrane</keyword>
<dbReference type="SUPFAM" id="SSF103491">
    <property type="entry name" value="Preprotein translocase SecY subunit"/>
    <property type="match status" value="1"/>
</dbReference>
<evidence type="ECO:0000256" key="11">
    <source>
        <dbReference type="RuleBase" id="RU000537"/>
    </source>
</evidence>
<evidence type="ECO:0000256" key="2">
    <source>
        <dbReference type="ARBA" id="ARBA00005751"/>
    </source>
</evidence>
<dbReference type="GO" id="GO:0065002">
    <property type="term" value="P:intracellular protein transmembrane transport"/>
    <property type="evidence" value="ECO:0007669"/>
    <property type="project" value="UniProtKB-UniRule"/>
</dbReference>
<evidence type="ECO:0000256" key="3">
    <source>
        <dbReference type="ARBA" id="ARBA00022448"/>
    </source>
</evidence>
<dbReference type="RefSeq" id="WP_071614612.1">
    <property type="nucleotide sequence ID" value="NZ_CP015756.1"/>
</dbReference>
<dbReference type="FunFam" id="1.10.3370.10:FF:000001">
    <property type="entry name" value="Preprotein translocase subunit SecY"/>
    <property type="match status" value="1"/>
</dbReference>
<keyword evidence="10" id="KW-1003">Cell membrane</keyword>
<feature type="transmembrane region" description="Helical" evidence="10">
    <location>
        <begin position="145"/>
        <end position="165"/>
    </location>
</feature>
<evidence type="ECO:0000256" key="5">
    <source>
        <dbReference type="ARBA" id="ARBA00022927"/>
    </source>
</evidence>
<dbReference type="GO" id="GO:0005886">
    <property type="term" value="C:plasma membrane"/>
    <property type="evidence" value="ECO:0007669"/>
    <property type="project" value="UniProtKB-SubCell"/>
</dbReference>
<feature type="transmembrane region" description="Helical" evidence="10">
    <location>
        <begin position="255"/>
        <end position="276"/>
    </location>
</feature>
<evidence type="ECO:0000256" key="12">
    <source>
        <dbReference type="RuleBase" id="RU003484"/>
    </source>
</evidence>
<dbReference type="InterPro" id="IPR002208">
    <property type="entry name" value="SecY/SEC61-alpha"/>
</dbReference>
<dbReference type="PRINTS" id="PR00303">
    <property type="entry name" value="SECYTRNLCASE"/>
</dbReference>
<dbReference type="Gene3D" id="1.10.3370.10">
    <property type="entry name" value="SecY subunit domain"/>
    <property type="match status" value="1"/>
</dbReference>